<dbReference type="PROSITE" id="PS50949">
    <property type="entry name" value="HTH_GNTR"/>
    <property type="match status" value="1"/>
</dbReference>
<dbReference type="AlphaFoldDB" id="A0A6G4UEJ8"/>
<keyword evidence="6" id="KW-1185">Reference proteome</keyword>
<dbReference type="Gene3D" id="1.10.10.10">
    <property type="entry name" value="Winged helix-like DNA-binding domain superfamily/Winged helix DNA-binding domain"/>
    <property type="match status" value="1"/>
</dbReference>
<dbReference type="CDD" id="cd07377">
    <property type="entry name" value="WHTH_GntR"/>
    <property type="match status" value="1"/>
</dbReference>
<dbReference type="SUPFAM" id="SSF53822">
    <property type="entry name" value="Periplasmic binding protein-like I"/>
    <property type="match status" value="1"/>
</dbReference>
<feature type="domain" description="HTH gntR-type" evidence="4">
    <location>
        <begin position="13"/>
        <end position="81"/>
    </location>
</feature>
<evidence type="ECO:0000259" key="4">
    <source>
        <dbReference type="PROSITE" id="PS50949"/>
    </source>
</evidence>
<keyword evidence="2" id="KW-0238">DNA-binding</keyword>
<dbReference type="GO" id="GO:0003700">
    <property type="term" value="F:DNA-binding transcription factor activity"/>
    <property type="evidence" value="ECO:0007669"/>
    <property type="project" value="InterPro"/>
</dbReference>
<evidence type="ECO:0000313" key="6">
    <source>
        <dbReference type="Proteomes" id="UP000481583"/>
    </source>
</evidence>
<protein>
    <submittedName>
        <fullName evidence="5">GntR family transcriptional regulator</fullName>
    </submittedName>
</protein>
<dbReference type="Pfam" id="PF00392">
    <property type="entry name" value="GntR"/>
    <property type="match status" value="1"/>
</dbReference>
<dbReference type="Pfam" id="PF13377">
    <property type="entry name" value="Peripla_BP_3"/>
    <property type="match status" value="1"/>
</dbReference>
<dbReference type="Gene3D" id="3.40.50.2300">
    <property type="match status" value="2"/>
</dbReference>
<dbReference type="InterPro" id="IPR036388">
    <property type="entry name" value="WH-like_DNA-bd_sf"/>
</dbReference>
<gene>
    <name evidence="5" type="ORF">G5C51_39580</name>
</gene>
<dbReference type="InterPro" id="IPR046335">
    <property type="entry name" value="LacI/GalR-like_sensor"/>
</dbReference>
<keyword evidence="1" id="KW-0805">Transcription regulation</keyword>
<dbReference type="SMART" id="SM00345">
    <property type="entry name" value="HTH_GNTR"/>
    <property type="match status" value="1"/>
</dbReference>
<dbReference type="InterPro" id="IPR028082">
    <property type="entry name" value="Peripla_BP_I"/>
</dbReference>
<evidence type="ECO:0000313" key="5">
    <source>
        <dbReference type="EMBL" id="NGN69978.1"/>
    </source>
</evidence>
<sequence>MKSPEEKESFLPGPKYRQVAERLRQEIADGTWAAGAQLPVERDLADSLSVSINTLRRAVTQLVADGVVQRRQGAGTFVRPSDAPPAAAAQPPSGARRLIGVLVPSTTYYYPRVVDGIQRVLRDAGAGVMLASSKYDLGIESGELRAMRETGVRGLLLVPNLHLMDDPQGYVDGLRELPVPYVLVERRPPRPAPDDPTTYVETDHAGGVYRALGHLRSLGHRRIGLVGRRLTGTSELVARGFDAAARLLDVELVEGAVVRSEQWAPADLADYARHCTEAGITAVFCHGDRDAAALIVHARRNGLAVPGDLAVVAYDDEVAEVGDVPLTAVSPPKAEVGSLAAELLLRRLESGEQAPTHRVQLQPRLVIRASCGAVQQAGVRRSVVPA</sequence>
<evidence type="ECO:0000256" key="2">
    <source>
        <dbReference type="ARBA" id="ARBA00023125"/>
    </source>
</evidence>
<dbReference type="GO" id="GO:0000976">
    <property type="term" value="F:transcription cis-regulatory region binding"/>
    <property type="evidence" value="ECO:0007669"/>
    <property type="project" value="TreeGrafter"/>
</dbReference>
<organism evidence="5 6">
    <name type="scientific">Streptomyces coryli</name>
    <dbReference type="NCBI Taxonomy" id="1128680"/>
    <lineage>
        <taxon>Bacteria</taxon>
        <taxon>Bacillati</taxon>
        <taxon>Actinomycetota</taxon>
        <taxon>Actinomycetes</taxon>
        <taxon>Kitasatosporales</taxon>
        <taxon>Streptomycetaceae</taxon>
        <taxon>Streptomyces</taxon>
    </lineage>
</organism>
<dbReference type="SUPFAM" id="SSF46785">
    <property type="entry name" value="Winged helix' DNA-binding domain"/>
    <property type="match status" value="1"/>
</dbReference>
<dbReference type="CDD" id="cd06267">
    <property type="entry name" value="PBP1_LacI_sugar_binding-like"/>
    <property type="match status" value="1"/>
</dbReference>
<accession>A0A6G4UEJ8</accession>
<comment type="caution">
    <text evidence="5">The sequence shown here is derived from an EMBL/GenBank/DDBJ whole genome shotgun (WGS) entry which is preliminary data.</text>
</comment>
<dbReference type="RefSeq" id="WP_165245385.1">
    <property type="nucleotide sequence ID" value="NZ_JAAKZV010000377.1"/>
</dbReference>
<evidence type="ECO:0000256" key="1">
    <source>
        <dbReference type="ARBA" id="ARBA00023015"/>
    </source>
</evidence>
<reference evidence="5 6" key="1">
    <citation type="submission" date="2020-02" db="EMBL/GenBank/DDBJ databases">
        <title>Whole-genome analyses of novel actinobacteria.</title>
        <authorList>
            <person name="Sahin N."/>
        </authorList>
    </citation>
    <scope>NUCLEOTIDE SEQUENCE [LARGE SCALE GENOMIC DNA]</scope>
    <source>
        <strain evidence="5 6">A7024</strain>
    </source>
</reference>
<evidence type="ECO:0000256" key="3">
    <source>
        <dbReference type="ARBA" id="ARBA00023163"/>
    </source>
</evidence>
<dbReference type="PANTHER" id="PTHR30146">
    <property type="entry name" value="LACI-RELATED TRANSCRIPTIONAL REPRESSOR"/>
    <property type="match status" value="1"/>
</dbReference>
<dbReference type="Proteomes" id="UP000481583">
    <property type="component" value="Unassembled WGS sequence"/>
</dbReference>
<proteinExistence type="predicted"/>
<dbReference type="InterPro" id="IPR036390">
    <property type="entry name" value="WH_DNA-bd_sf"/>
</dbReference>
<name>A0A6G4UEJ8_9ACTN</name>
<dbReference type="PANTHER" id="PTHR30146:SF155">
    <property type="entry name" value="ALANINE RACEMASE"/>
    <property type="match status" value="1"/>
</dbReference>
<dbReference type="EMBL" id="JAAKZV010000377">
    <property type="protein sequence ID" value="NGN69978.1"/>
    <property type="molecule type" value="Genomic_DNA"/>
</dbReference>
<keyword evidence="3" id="KW-0804">Transcription</keyword>
<dbReference type="InterPro" id="IPR000524">
    <property type="entry name" value="Tscrpt_reg_HTH_GntR"/>
</dbReference>